<evidence type="ECO:0000256" key="12">
    <source>
        <dbReference type="PIRSR" id="PIRSR600823-1"/>
    </source>
</evidence>
<dbReference type="GO" id="GO:0020037">
    <property type="term" value="F:heme binding"/>
    <property type="evidence" value="ECO:0007669"/>
    <property type="project" value="InterPro"/>
</dbReference>
<dbReference type="PROSITE" id="PS50873">
    <property type="entry name" value="PEROXIDASE_4"/>
    <property type="match status" value="1"/>
</dbReference>
<keyword evidence="7 13" id="KW-0106">Calcium</keyword>
<comment type="cofactor">
    <cofactor evidence="13">
        <name>Ca(2+)</name>
        <dbReference type="ChEBI" id="CHEBI:29108"/>
    </cofactor>
    <text evidence="13">Binds 2 calcium ions per subunit.</text>
</comment>
<keyword evidence="11" id="KW-0376">Hydrogen peroxide</keyword>
<keyword evidence="15" id="KW-0732">Signal</keyword>
<dbReference type="InterPro" id="IPR000823">
    <property type="entry name" value="Peroxidase_pln"/>
</dbReference>
<evidence type="ECO:0000256" key="8">
    <source>
        <dbReference type="ARBA" id="ARBA00023002"/>
    </source>
</evidence>
<dbReference type="SUPFAM" id="SSF48113">
    <property type="entry name" value="Heme-dependent peroxidases"/>
    <property type="match status" value="1"/>
</dbReference>
<dbReference type="InterPro" id="IPR002016">
    <property type="entry name" value="Haem_peroxidase"/>
</dbReference>
<dbReference type="InterPro" id="IPR010255">
    <property type="entry name" value="Haem_peroxidase_sf"/>
</dbReference>
<evidence type="ECO:0000256" key="2">
    <source>
        <dbReference type="ARBA" id="ARBA00001970"/>
    </source>
</evidence>
<dbReference type="GO" id="GO:0006979">
    <property type="term" value="P:response to oxidative stress"/>
    <property type="evidence" value="ECO:0007669"/>
    <property type="project" value="InterPro"/>
</dbReference>
<evidence type="ECO:0000256" key="14">
    <source>
        <dbReference type="PIRSR" id="PIRSR600823-5"/>
    </source>
</evidence>
<dbReference type="AlphaFoldDB" id="A0A444ZDQ1"/>
<evidence type="ECO:0000256" key="15">
    <source>
        <dbReference type="SAM" id="SignalP"/>
    </source>
</evidence>
<evidence type="ECO:0000256" key="9">
    <source>
        <dbReference type="ARBA" id="ARBA00023004"/>
    </source>
</evidence>
<evidence type="ECO:0000259" key="16">
    <source>
        <dbReference type="PROSITE" id="PS50873"/>
    </source>
</evidence>
<evidence type="ECO:0000256" key="5">
    <source>
        <dbReference type="ARBA" id="ARBA00022617"/>
    </source>
</evidence>
<comment type="cofactor">
    <cofactor evidence="2">
        <name>heme b</name>
        <dbReference type="ChEBI" id="CHEBI:60344"/>
    </cofactor>
</comment>
<dbReference type="PANTHER" id="PTHR31388">
    <property type="entry name" value="PEROXIDASE 72-RELATED"/>
    <property type="match status" value="1"/>
</dbReference>
<evidence type="ECO:0000313" key="18">
    <source>
        <dbReference type="Proteomes" id="UP000289738"/>
    </source>
</evidence>
<feature type="chain" id="PRO_5019130096" description="peroxidase" evidence="15">
    <location>
        <begin position="21"/>
        <end position="72"/>
    </location>
</feature>
<evidence type="ECO:0000256" key="10">
    <source>
        <dbReference type="ARBA" id="ARBA00023180"/>
    </source>
</evidence>
<keyword evidence="14" id="KW-1015">Disulfide bond</keyword>
<keyword evidence="8" id="KW-0560">Oxidoreductase</keyword>
<evidence type="ECO:0000256" key="3">
    <source>
        <dbReference type="ARBA" id="ARBA00012313"/>
    </source>
</evidence>
<dbReference type="EMBL" id="SDMP01000014">
    <property type="protein sequence ID" value="RYR12292.1"/>
    <property type="molecule type" value="Genomic_DNA"/>
</dbReference>
<keyword evidence="10" id="KW-0325">Glycoprotein</keyword>
<protein>
    <recommendedName>
        <fullName evidence="3">peroxidase</fullName>
        <ecNumber evidence="3">1.11.1.7</ecNumber>
    </recommendedName>
</protein>
<feature type="signal peptide" evidence="15">
    <location>
        <begin position="1"/>
        <end position="20"/>
    </location>
</feature>
<proteinExistence type="predicted"/>
<comment type="catalytic activity">
    <reaction evidence="1">
        <text>2 a phenolic donor + H2O2 = 2 a phenolic radical donor + 2 H2O</text>
        <dbReference type="Rhea" id="RHEA:56136"/>
        <dbReference type="ChEBI" id="CHEBI:15377"/>
        <dbReference type="ChEBI" id="CHEBI:16240"/>
        <dbReference type="ChEBI" id="CHEBI:139520"/>
        <dbReference type="ChEBI" id="CHEBI:139521"/>
        <dbReference type="EC" id="1.11.1.7"/>
    </reaction>
</comment>
<dbReference type="EC" id="1.11.1.7" evidence="3"/>
<comment type="caution">
    <text evidence="17">The sequence shown here is derived from an EMBL/GenBank/DDBJ whole genome shotgun (WGS) entry which is preliminary data.</text>
</comment>
<dbReference type="PANTHER" id="PTHR31388:SF270">
    <property type="entry name" value="PEROXIDASE 22-RELATED"/>
    <property type="match status" value="1"/>
</dbReference>
<organism evidence="17 18">
    <name type="scientific">Arachis hypogaea</name>
    <name type="common">Peanut</name>
    <dbReference type="NCBI Taxonomy" id="3818"/>
    <lineage>
        <taxon>Eukaryota</taxon>
        <taxon>Viridiplantae</taxon>
        <taxon>Streptophyta</taxon>
        <taxon>Embryophyta</taxon>
        <taxon>Tracheophyta</taxon>
        <taxon>Spermatophyta</taxon>
        <taxon>Magnoliopsida</taxon>
        <taxon>eudicotyledons</taxon>
        <taxon>Gunneridae</taxon>
        <taxon>Pentapetalae</taxon>
        <taxon>rosids</taxon>
        <taxon>fabids</taxon>
        <taxon>Fabales</taxon>
        <taxon>Fabaceae</taxon>
        <taxon>Papilionoideae</taxon>
        <taxon>50 kb inversion clade</taxon>
        <taxon>dalbergioids sensu lato</taxon>
        <taxon>Dalbergieae</taxon>
        <taxon>Pterocarpus clade</taxon>
        <taxon>Arachis</taxon>
    </lineage>
</organism>
<evidence type="ECO:0000256" key="1">
    <source>
        <dbReference type="ARBA" id="ARBA00000189"/>
    </source>
</evidence>
<evidence type="ECO:0000256" key="11">
    <source>
        <dbReference type="ARBA" id="ARBA00023324"/>
    </source>
</evidence>
<sequence>MKMMSSCLVFMLAITSSSEAQLDPSFYNETCPNLHSVVSQVIVNASQTDPRFFANLLSLHFHQCFGCEASVL</sequence>
<evidence type="ECO:0000256" key="13">
    <source>
        <dbReference type="PIRSR" id="PIRSR600823-3"/>
    </source>
</evidence>
<dbReference type="GO" id="GO:0046872">
    <property type="term" value="F:metal ion binding"/>
    <property type="evidence" value="ECO:0007669"/>
    <property type="project" value="UniProtKB-KW"/>
</dbReference>
<evidence type="ECO:0000256" key="6">
    <source>
        <dbReference type="ARBA" id="ARBA00022723"/>
    </source>
</evidence>
<feature type="binding site" evidence="13">
    <location>
        <position position="66"/>
    </location>
    <ligand>
        <name>Ca(2+)</name>
        <dbReference type="ChEBI" id="CHEBI:29108"/>
        <label>1</label>
    </ligand>
</feature>
<dbReference type="GO" id="GO:0140825">
    <property type="term" value="F:lactoperoxidase activity"/>
    <property type="evidence" value="ECO:0007669"/>
    <property type="project" value="UniProtKB-EC"/>
</dbReference>
<keyword evidence="18" id="KW-1185">Reference proteome</keyword>
<feature type="active site" description="Proton acceptor" evidence="12">
    <location>
        <position position="62"/>
    </location>
</feature>
<keyword evidence="6 13" id="KW-0479">Metal-binding</keyword>
<evidence type="ECO:0000256" key="4">
    <source>
        <dbReference type="ARBA" id="ARBA00022559"/>
    </source>
</evidence>
<gene>
    <name evidence="17" type="ORF">Ahy_B04g069831</name>
</gene>
<feature type="disulfide bond" evidence="14">
    <location>
        <begin position="64"/>
        <end position="67"/>
    </location>
</feature>
<keyword evidence="4" id="KW-0575">Peroxidase</keyword>
<name>A0A444ZDQ1_ARAHY</name>
<dbReference type="Gene3D" id="1.10.520.10">
    <property type="match status" value="1"/>
</dbReference>
<evidence type="ECO:0000313" key="17">
    <source>
        <dbReference type="EMBL" id="RYR12292.1"/>
    </source>
</evidence>
<feature type="domain" description="Plant heme peroxidase family profile" evidence="16">
    <location>
        <begin position="21"/>
        <end position="72"/>
    </location>
</feature>
<evidence type="ECO:0000256" key="7">
    <source>
        <dbReference type="ARBA" id="ARBA00022837"/>
    </source>
</evidence>
<feature type="binding site" evidence="13">
    <location>
        <position position="70"/>
    </location>
    <ligand>
        <name>Ca(2+)</name>
        <dbReference type="ChEBI" id="CHEBI:29108"/>
        <label>1</label>
    </ligand>
</feature>
<dbReference type="STRING" id="3818.A0A444ZDQ1"/>
<reference evidence="17 18" key="1">
    <citation type="submission" date="2019-01" db="EMBL/GenBank/DDBJ databases">
        <title>Sequencing of cultivated peanut Arachis hypogaea provides insights into genome evolution and oil improvement.</title>
        <authorList>
            <person name="Chen X."/>
        </authorList>
    </citation>
    <scope>NUCLEOTIDE SEQUENCE [LARGE SCALE GENOMIC DNA]</scope>
    <source>
        <strain evidence="18">cv. Fuhuasheng</strain>
        <tissue evidence="17">Leaves</tissue>
    </source>
</reference>
<dbReference type="PRINTS" id="PR00461">
    <property type="entry name" value="PLPEROXIDASE"/>
</dbReference>
<dbReference type="Proteomes" id="UP000289738">
    <property type="component" value="Chromosome B04"/>
</dbReference>
<dbReference type="GO" id="GO:0042744">
    <property type="term" value="P:hydrogen peroxide catabolic process"/>
    <property type="evidence" value="ECO:0007669"/>
    <property type="project" value="UniProtKB-KW"/>
</dbReference>
<keyword evidence="5" id="KW-0349">Heme</keyword>
<keyword evidence="9" id="KW-0408">Iron</keyword>
<accession>A0A444ZDQ1</accession>